<dbReference type="RefSeq" id="WP_272753122.1">
    <property type="nucleotide sequence ID" value="NZ_JAQQLF010000027.1"/>
</dbReference>
<name>A0ABT5J240_9NEIS</name>
<comment type="caution">
    <text evidence="1">The sequence shown here is derived from an EMBL/GenBank/DDBJ whole genome shotgun (WGS) entry which is preliminary data.</text>
</comment>
<gene>
    <name evidence="1" type="ORF">PQU95_17060</name>
</gene>
<sequence>MDQLRFLPISLRERSISKREIVLPLEAALQALEILERQGVQILGWEGWVKYADGRVGHGSAPQGTVSLSHMSASEAAAFCRSTMRNDAAEWASDNPGTTNQLHFCITVKA</sequence>
<protein>
    <submittedName>
        <fullName evidence="1">Uncharacterized protein</fullName>
    </submittedName>
</protein>
<evidence type="ECO:0000313" key="2">
    <source>
        <dbReference type="Proteomes" id="UP001219956"/>
    </source>
</evidence>
<accession>A0ABT5J240</accession>
<keyword evidence="2" id="KW-1185">Reference proteome</keyword>
<reference evidence="1 2" key="1">
    <citation type="submission" date="2023-01" db="EMBL/GenBank/DDBJ databases">
        <title>Novel species of the genus Vogesella isolated from rivers.</title>
        <authorList>
            <person name="Lu H."/>
        </authorList>
    </citation>
    <scope>NUCLEOTIDE SEQUENCE [LARGE SCALE GENOMIC DNA]</scope>
    <source>
        <strain evidence="1 2">DC21W</strain>
    </source>
</reference>
<proteinExistence type="predicted"/>
<dbReference type="Proteomes" id="UP001219956">
    <property type="component" value="Unassembled WGS sequence"/>
</dbReference>
<dbReference type="EMBL" id="JAQQLF010000027">
    <property type="protein sequence ID" value="MDC7718914.1"/>
    <property type="molecule type" value="Genomic_DNA"/>
</dbReference>
<evidence type="ECO:0000313" key="1">
    <source>
        <dbReference type="EMBL" id="MDC7718914.1"/>
    </source>
</evidence>
<organism evidence="1 2">
    <name type="scientific">Vogesella aquatica</name>
    <dbReference type="NCBI Taxonomy" id="2984206"/>
    <lineage>
        <taxon>Bacteria</taxon>
        <taxon>Pseudomonadati</taxon>
        <taxon>Pseudomonadota</taxon>
        <taxon>Betaproteobacteria</taxon>
        <taxon>Neisseriales</taxon>
        <taxon>Chromobacteriaceae</taxon>
        <taxon>Vogesella</taxon>
    </lineage>
</organism>